<reference evidence="3 4" key="1">
    <citation type="journal article" date="2017" name="Mol. Ecol.">
        <title>Comparative and population genomic landscape of Phellinus noxius: A hypervariable fungus causing root rot in trees.</title>
        <authorList>
            <person name="Chung C.L."/>
            <person name="Lee T.J."/>
            <person name="Akiba M."/>
            <person name="Lee H.H."/>
            <person name="Kuo T.H."/>
            <person name="Liu D."/>
            <person name="Ke H.M."/>
            <person name="Yokoi T."/>
            <person name="Roa M.B."/>
            <person name="Lu M.J."/>
            <person name="Chang Y.Y."/>
            <person name="Ann P.J."/>
            <person name="Tsai J.N."/>
            <person name="Chen C.Y."/>
            <person name="Tzean S.S."/>
            <person name="Ota Y."/>
            <person name="Hattori T."/>
            <person name="Sahashi N."/>
            <person name="Liou R.F."/>
            <person name="Kikuchi T."/>
            <person name="Tsai I.J."/>
        </authorList>
    </citation>
    <scope>NUCLEOTIDE SEQUENCE [LARGE SCALE GENOMIC DNA]</scope>
    <source>
        <strain evidence="3 4">FFPRI411160</strain>
    </source>
</reference>
<dbReference type="OrthoDB" id="302705at2759"/>
<keyword evidence="4" id="KW-1185">Reference proteome</keyword>
<dbReference type="InterPro" id="IPR000326">
    <property type="entry name" value="PAP2/HPO"/>
</dbReference>
<dbReference type="InterPro" id="IPR036938">
    <property type="entry name" value="PAP2/HPO_sf"/>
</dbReference>
<feature type="domain" description="Phosphatidic acid phosphatase type 2/haloperoxidase" evidence="2">
    <location>
        <begin position="34"/>
        <end position="152"/>
    </location>
</feature>
<proteinExistence type="predicted"/>
<dbReference type="SUPFAM" id="SSF48317">
    <property type="entry name" value="Acid phosphatase/Vanadium-dependent haloperoxidase"/>
    <property type="match status" value="1"/>
</dbReference>
<evidence type="ECO:0000256" key="1">
    <source>
        <dbReference type="SAM" id="Phobius"/>
    </source>
</evidence>
<evidence type="ECO:0000259" key="2">
    <source>
        <dbReference type="SMART" id="SM00014"/>
    </source>
</evidence>
<dbReference type="PANTHER" id="PTHR14969">
    <property type="entry name" value="SPHINGOSINE-1-PHOSPHATE PHOSPHOHYDROLASE"/>
    <property type="match status" value="1"/>
</dbReference>
<organism evidence="3 4">
    <name type="scientific">Pyrrhoderma noxium</name>
    <dbReference type="NCBI Taxonomy" id="2282107"/>
    <lineage>
        <taxon>Eukaryota</taxon>
        <taxon>Fungi</taxon>
        <taxon>Dikarya</taxon>
        <taxon>Basidiomycota</taxon>
        <taxon>Agaricomycotina</taxon>
        <taxon>Agaricomycetes</taxon>
        <taxon>Hymenochaetales</taxon>
        <taxon>Hymenochaetaceae</taxon>
        <taxon>Pyrrhoderma</taxon>
    </lineage>
</organism>
<evidence type="ECO:0000313" key="4">
    <source>
        <dbReference type="Proteomes" id="UP000217199"/>
    </source>
</evidence>
<dbReference type="Proteomes" id="UP000217199">
    <property type="component" value="Unassembled WGS sequence"/>
</dbReference>
<dbReference type="STRING" id="2282107.A0A286USE3"/>
<comment type="caution">
    <text evidence="3">The sequence shown here is derived from an EMBL/GenBank/DDBJ whole genome shotgun (WGS) entry which is preliminary data.</text>
</comment>
<gene>
    <name evidence="3" type="ORF">PNOK_0246500</name>
</gene>
<keyword evidence="1" id="KW-0472">Membrane</keyword>
<dbReference type="GO" id="GO:0042392">
    <property type="term" value="F:sphingosine-1-phosphate phosphatase activity"/>
    <property type="evidence" value="ECO:0007669"/>
    <property type="project" value="TreeGrafter"/>
</dbReference>
<dbReference type="Gene3D" id="1.20.144.10">
    <property type="entry name" value="Phosphatidic acid phosphatase type 2/haloperoxidase"/>
    <property type="match status" value="1"/>
</dbReference>
<accession>A0A286USE3</accession>
<dbReference type="EMBL" id="NBII01000002">
    <property type="protein sequence ID" value="PAV22508.1"/>
    <property type="molecule type" value="Genomic_DNA"/>
</dbReference>
<protein>
    <submittedName>
        <fullName evidence="3">PAP2 superfamily</fullName>
    </submittedName>
</protein>
<evidence type="ECO:0000313" key="3">
    <source>
        <dbReference type="EMBL" id="PAV22508.1"/>
    </source>
</evidence>
<name>A0A286USE3_9AGAM</name>
<dbReference type="PANTHER" id="PTHR14969:SF13">
    <property type="entry name" value="AT30094P"/>
    <property type="match status" value="1"/>
</dbReference>
<keyword evidence="1" id="KW-0812">Transmembrane</keyword>
<keyword evidence="1" id="KW-1133">Transmembrane helix</keyword>
<dbReference type="InParanoid" id="A0A286USE3"/>
<dbReference type="AlphaFoldDB" id="A0A286USE3"/>
<sequence length="176" mass="19943">MANYILNFRKWFLEETNMIVTSSTALILLYSRSVGVFYFAAGATACAFSSKLVKRLIRQPRPKHPSAKQKSYGMPSTHSATITHYAVYIPLACLYLPIHPSFPNSELTRKIPLLVVPYAIEIVRSRIWLGHHTWQQCLAGVLYGTIFALGWFKLWVGGLNVYGQAVEQQLRRLIIG</sequence>
<dbReference type="SMART" id="SM00014">
    <property type="entry name" value="acidPPc"/>
    <property type="match status" value="1"/>
</dbReference>
<dbReference type="Pfam" id="PF01569">
    <property type="entry name" value="PAP2"/>
    <property type="match status" value="1"/>
</dbReference>
<feature type="transmembrane region" description="Helical" evidence="1">
    <location>
        <begin position="36"/>
        <end position="53"/>
    </location>
</feature>